<evidence type="ECO:0000313" key="3">
    <source>
        <dbReference type="Proteomes" id="UP000789706"/>
    </source>
</evidence>
<feature type="compositionally biased region" description="Low complexity" evidence="1">
    <location>
        <begin position="160"/>
        <end position="185"/>
    </location>
</feature>
<protein>
    <submittedName>
        <fullName evidence="2">7599_t:CDS:1</fullName>
    </submittedName>
</protein>
<dbReference type="Proteomes" id="UP000789706">
    <property type="component" value="Unassembled WGS sequence"/>
</dbReference>
<comment type="caution">
    <text evidence="2">The sequence shown here is derived from an EMBL/GenBank/DDBJ whole genome shotgun (WGS) entry which is preliminary data.</text>
</comment>
<dbReference type="EMBL" id="CAJVPK010000509">
    <property type="protein sequence ID" value="CAG8519854.1"/>
    <property type="molecule type" value="Genomic_DNA"/>
</dbReference>
<evidence type="ECO:0000313" key="2">
    <source>
        <dbReference type="EMBL" id="CAG8519854.1"/>
    </source>
</evidence>
<dbReference type="OrthoDB" id="2253354at2759"/>
<reference evidence="2" key="1">
    <citation type="submission" date="2021-06" db="EMBL/GenBank/DDBJ databases">
        <authorList>
            <person name="Kallberg Y."/>
            <person name="Tangrot J."/>
            <person name="Rosling A."/>
        </authorList>
    </citation>
    <scope>NUCLEOTIDE SEQUENCE</scope>
    <source>
        <strain evidence="2">AZ414A</strain>
    </source>
</reference>
<organism evidence="2 3">
    <name type="scientific">Diversispora eburnea</name>
    <dbReference type="NCBI Taxonomy" id="1213867"/>
    <lineage>
        <taxon>Eukaryota</taxon>
        <taxon>Fungi</taxon>
        <taxon>Fungi incertae sedis</taxon>
        <taxon>Mucoromycota</taxon>
        <taxon>Glomeromycotina</taxon>
        <taxon>Glomeromycetes</taxon>
        <taxon>Diversisporales</taxon>
        <taxon>Diversisporaceae</taxon>
        <taxon>Diversispora</taxon>
    </lineage>
</organism>
<accession>A0A9N9A6K4</accession>
<proteinExistence type="predicted"/>
<name>A0A9N9A6K4_9GLOM</name>
<gene>
    <name evidence="2" type="ORF">DEBURN_LOCUS5604</name>
</gene>
<feature type="compositionally biased region" description="Polar residues" evidence="1">
    <location>
        <begin position="186"/>
        <end position="200"/>
    </location>
</feature>
<feature type="region of interest" description="Disordered" evidence="1">
    <location>
        <begin position="158"/>
        <end position="200"/>
    </location>
</feature>
<evidence type="ECO:0000256" key="1">
    <source>
        <dbReference type="SAM" id="MobiDB-lite"/>
    </source>
</evidence>
<dbReference type="AlphaFoldDB" id="A0A9N9A6K4"/>
<keyword evidence="3" id="KW-1185">Reference proteome</keyword>
<sequence>MMIFNFLRRTTTKSFRYISTSSSQQMIKNPKSSIAAAAVSSTGGEVRNFPKITMKKLYPHLSQYLLWTFFGSFTLHLLWSKMNYQEYQDMVNMKITKLEDIIGRLGNVKYMENVENAETVERDILAYKKFCNPITEMSDDDYVIKNYAFGTSFGTSFRNSKSTSDIQSSSESQSPKSPIKTKTSSNEQQIMKKSTSTEWI</sequence>